<dbReference type="PANTHER" id="PTHR43641:SF2">
    <property type="entry name" value="DEHYDRATASE YBIW-RELATED"/>
    <property type="match status" value="1"/>
</dbReference>
<feature type="domain" description="PFL" evidence="5">
    <location>
        <begin position="4"/>
        <end position="657"/>
    </location>
</feature>
<dbReference type="GO" id="GO:0016829">
    <property type="term" value="F:lyase activity"/>
    <property type="evidence" value="ECO:0007669"/>
    <property type="project" value="UniProtKB-KW"/>
</dbReference>
<evidence type="ECO:0000259" key="4">
    <source>
        <dbReference type="PROSITE" id="PS51149"/>
    </source>
</evidence>
<dbReference type="Proteomes" id="UP000723714">
    <property type="component" value="Unassembled WGS sequence"/>
</dbReference>
<protein>
    <submittedName>
        <fullName evidence="6">Pyruvate-formate lyase</fullName>
    </submittedName>
</protein>
<keyword evidence="1 3" id="KW-0556">Organic radical</keyword>
<evidence type="ECO:0000256" key="3">
    <source>
        <dbReference type="PROSITE-ProRule" id="PRU00493"/>
    </source>
</evidence>
<accession>A0ABS6D9M7</accession>
<name>A0ABS6D9M7_9FIRM</name>
<evidence type="ECO:0000256" key="2">
    <source>
        <dbReference type="ARBA" id="ARBA00023239"/>
    </source>
</evidence>
<comment type="caution">
    <text evidence="6">The sequence shown here is derived from an EMBL/GenBank/DDBJ whole genome shotgun (WGS) entry which is preliminary data.</text>
</comment>
<dbReference type="PROSITE" id="PS51149">
    <property type="entry name" value="GLY_RADICAL_2"/>
    <property type="match status" value="1"/>
</dbReference>
<dbReference type="EMBL" id="JABACJ020000028">
    <property type="protein sequence ID" value="MBU3878138.1"/>
    <property type="molecule type" value="Genomic_DNA"/>
</dbReference>
<feature type="modified residue" description="Glycine radical" evidence="3">
    <location>
        <position position="760"/>
    </location>
</feature>
<sequence length="787" mass="89259">MLSERLKKIKARVFDLEFHDPNTWHFADVNILNDENKEEPLVVRKGLSSKFLGEKLPVVIKPDELIVGNPNMNSVGFGSVVPKYATPEEEAYGAKYKLNEKSIWGHHPPYWEKVLNIGFKGIMEEIEEAILRQYESEDTDMKAIAEYRAMLAGIEGVLIFAQRHAQEALKKSAAEKDPVRRKELFQIYKNCSRVPYFPAETLWEALQAYWFTYCLVNSGGEFVPLGRVDQNVYPFYKADIESGRMTKEEARDLLGSFLAKCNERVCTDTKKCENHYDFGVFSQGVPPEFANDMEETGGHESGSYDSRSLMWKEEDDPYSENNFNFGQSANDWLMNMVIGGLRPDGEDGTNEVSYELLNLRFEMDFVMPTLSARVSQKTPESFWKTLSECLKHSQGEPAIYNDDLIIPGFVEIGVPIEDARNYTNDGCWECLIPGKSHFSYAHVQNLRCLEWVLTRGKTLLTGDQEGIDTGELSQYKDFESFYRAYCEQVNSQIDLQVEKRLENLGLSCAVAPDPLMSSIFENCIQEGRDLTDRAIVPYTFHLVLITGLSDTVDSLTAIKKLVFDDQTATLEEFRDAVIHNWEGYEELLHKVRTQCPKYGNDDDYADEILLRVIRDFEDHITQWREKQNEIMVPCGIGTFENYAALGWNLSASPDGRKAREALAPNFAPTPGMDIKGPTAVIKSATKPELLKYYCGCPLDISLNANDFLGEVGTMRMTGILKSFCQLGGCIATITTCDIEELKDARIHPEKHRNLMVRMGGLSAYFIAMSPAQQENIIQRFSKGALIK</sequence>
<reference evidence="6 7" key="1">
    <citation type="submission" date="2021-06" db="EMBL/GenBank/DDBJ databases">
        <title>Faecalicatena sp. nov. isolated from porcine feces.</title>
        <authorList>
            <person name="Oh B.S."/>
            <person name="Lee J.H."/>
        </authorList>
    </citation>
    <scope>NUCLEOTIDE SEQUENCE [LARGE SCALE GENOMIC DNA]</scope>
    <source>
        <strain evidence="6 7">AGMB00832</strain>
    </source>
</reference>
<dbReference type="Pfam" id="PF01228">
    <property type="entry name" value="Gly_radical"/>
    <property type="match status" value="1"/>
</dbReference>
<feature type="domain" description="Glycine radical" evidence="4">
    <location>
        <begin position="664"/>
        <end position="785"/>
    </location>
</feature>
<organism evidence="6 7">
    <name type="scientific">Faecalicatena faecalis</name>
    <dbReference type="NCBI Taxonomy" id="2726362"/>
    <lineage>
        <taxon>Bacteria</taxon>
        <taxon>Bacillati</taxon>
        <taxon>Bacillota</taxon>
        <taxon>Clostridia</taxon>
        <taxon>Lachnospirales</taxon>
        <taxon>Lachnospiraceae</taxon>
        <taxon>Faecalicatena</taxon>
    </lineage>
</organism>
<dbReference type="Pfam" id="PF02901">
    <property type="entry name" value="PFL-like"/>
    <property type="match status" value="1"/>
</dbReference>
<dbReference type="PROSITE" id="PS51554">
    <property type="entry name" value="PFL"/>
    <property type="match status" value="1"/>
</dbReference>
<dbReference type="InterPro" id="IPR001150">
    <property type="entry name" value="Gly_radical"/>
</dbReference>
<dbReference type="InterPro" id="IPR051215">
    <property type="entry name" value="GRE"/>
</dbReference>
<evidence type="ECO:0000313" key="7">
    <source>
        <dbReference type="Proteomes" id="UP000723714"/>
    </source>
</evidence>
<dbReference type="PANTHER" id="PTHR43641">
    <property type="entry name" value="FORMATE ACETYLTRANSFERASE 3-RELATED"/>
    <property type="match status" value="1"/>
</dbReference>
<evidence type="ECO:0000313" key="6">
    <source>
        <dbReference type="EMBL" id="MBU3878138.1"/>
    </source>
</evidence>
<keyword evidence="6" id="KW-0670">Pyruvate</keyword>
<proteinExistence type="predicted"/>
<gene>
    <name evidence="6" type="ORF">HGO97_020255</name>
</gene>
<dbReference type="InterPro" id="IPR004184">
    <property type="entry name" value="PFL_dom"/>
</dbReference>
<evidence type="ECO:0000259" key="5">
    <source>
        <dbReference type="PROSITE" id="PS51554"/>
    </source>
</evidence>
<dbReference type="RefSeq" id="WP_216244724.1">
    <property type="nucleotide sequence ID" value="NZ_JABACJ020000028.1"/>
</dbReference>
<keyword evidence="7" id="KW-1185">Reference proteome</keyword>
<evidence type="ECO:0000256" key="1">
    <source>
        <dbReference type="ARBA" id="ARBA00022818"/>
    </source>
</evidence>
<keyword evidence="2 6" id="KW-0456">Lyase</keyword>